<dbReference type="InterPro" id="IPR036322">
    <property type="entry name" value="WD40_repeat_dom_sf"/>
</dbReference>
<evidence type="ECO:0000256" key="1">
    <source>
        <dbReference type="ARBA" id="ARBA00022574"/>
    </source>
</evidence>
<sequence>MMGSLSEDEDQFFDSREEITSLSDSSSECLEISDSDCGDNLLNSIRFDVWIKNLGSIRERRNKFLRWMGLSVDQNVGVDSCNEPSSELEVETDRMTEDSSAVLGSSSFEESSSLSLSSEWSNDAEVLSGRIRNLDNGTEFIVDETVQNGIGGWIREVGSNRLLSIDEFQRSLGMSPLVQRVMSRGLMEFSNLEAPKKQLKKGLLKRLAAVACVIDGLAEGGSTDYDKSSPIGMAASQLVRVRSYKKRWKEFSALYTRQDISAHEGSILTMKFSPDGQYLASAGEDGVVRVWQVMESERSDEFGILDNDLSHRYFMVNSSSELVPLHANKEKRSKLKSLRAKTNSACVIIPHKAFQISEKPIHEFFGHCGEVLDLSWSNNKRLLSSSVDKTVRQWQVGCNQCLQVFYHNDYVTCVHFNPVDDNHFISGSIDGKVRIWEVSGSQVVDWTGISEIVTAVCFRPDGKGVIVGCMSGTCRFYDASDNRLQLSSQICLLGKKKSAFKRITGFQFSPSDPTRLLVSSADSQVRILHGVDVICKYRGLRNAGSQVSACFTSDGMHIVSASDDSYIYVWNYISQEAPIHQVKKSWSSERFFSNNASVAIPWYGMTVGNSHLSDVSRASPSSIDLGQCSEERAVMQSEMGETSQCILPFASPDRFSLRHGCFSESSAKGSATWPEEKLASSSLVVSSAMCKSEYKFLKTSCQNSHGSPHSWGSVIVTAGWDGRIRSFQNYGLPVRR</sequence>
<name>A0AAV8UDT4_9ROSI</name>
<feature type="repeat" description="WD" evidence="3">
    <location>
        <begin position="551"/>
        <end position="571"/>
    </location>
</feature>
<dbReference type="SMART" id="SM00320">
    <property type="entry name" value="WD40"/>
    <property type="match status" value="6"/>
</dbReference>
<protein>
    <submittedName>
        <fullName evidence="4">Uncharacterized protein</fullName>
    </submittedName>
</protein>
<dbReference type="CDD" id="cd00200">
    <property type="entry name" value="WD40"/>
    <property type="match status" value="1"/>
</dbReference>
<comment type="caution">
    <text evidence="4">The sequence shown here is derived from an EMBL/GenBank/DDBJ whole genome shotgun (WGS) entry which is preliminary data.</text>
</comment>
<accession>A0AAV8UDT4</accession>
<dbReference type="EMBL" id="JAIWQS010000008">
    <property type="protein sequence ID" value="KAJ8900649.1"/>
    <property type="molecule type" value="Genomic_DNA"/>
</dbReference>
<organism evidence="4 5">
    <name type="scientific">Erythroxylum novogranatense</name>
    <dbReference type="NCBI Taxonomy" id="1862640"/>
    <lineage>
        <taxon>Eukaryota</taxon>
        <taxon>Viridiplantae</taxon>
        <taxon>Streptophyta</taxon>
        <taxon>Embryophyta</taxon>
        <taxon>Tracheophyta</taxon>
        <taxon>Spermatophyta</taxon>
        <taxon>Magnoliopsida</taxon>
        <taxon>eudicotyledons</taxon>
        <taxon>Gunneridae</taxon>
        <taxon>Pentapetalae</taxon>
        <taxon>rosids</taxon>
        <taxon>fabids</taxon>
        <taxon>Malpighiales</taxon>
        <taxon>Erythroxylaceae</taxon>
        <taxon>Erythroxylum</taxon>
    </lineage>
</organism>
<keyword evidence="1 3" id="KW-0853">WD repeat</keyword>
<dbReference type="InterPro" id="IPR001680">
    <property type="entry name" value="WD40_rpt"/>
</dbReference>
<dbReference type="InterPro" id="IPR020472">
    <property type="entry name" value="WD40_PAC1"/>
</dbReference>
<keyword evidence="2" id="KW-0677">Repeat</keyword>
<proteinExistence type="predicted"/>
<dbReference type="PRINTS" id="PR00320">
    <property type="entry name" value="GPROTEINBRPT"/>
</dbReference>
<dbReference type="PANTHER" id="PTHR14221">
    <property type="entry name" value="WD REPEAT DOMAIN 44"/>
    <property type="match status" value="1"/>
</dbReference>
<dbReference type="Pfam" id="PF00400">
    <property type="entry name" value="WD40"/>
    <property type="match status" value="5"/>
</dbReference>
<dbReference type="PROSITE" id="PS50082">
    <property type="entry name" value="WD_REPEATS_2"/>
    <property type="match status" value="4"/>
</dbReference>
<dbReference type="PROSITE" id="PS50294">
    <property type="entry name" value="WD_REPEATS_REGION"/>
    <property type="match status" value="2"/>
</dbReference>
<reference evidence="4 5" key="1">
    <citation type="submission" date="2021-09" db="EMBL/GenBank/DDBJ databases">
        <title>Genomic insights and catalytic innovation underlie evolution of tropane alkaloids biosynthesis.</title>
        <authorList>
            <person name="Wang Y.-J."/>
            <person name="Tian T."/>
            <person name="Huang J.-P."/>
            <person name="Huang S.-X."/>
        </authorList>
    </citation>
    <scope>NUCLEOTIDE SEQUENCE [LARGE SCALE GENOMIC DNA]</scope>
    <source>
        <strain evidence="4">KIB-2018</strain>
        <tissue evidence="4">Leaf</tissue>
    </source>
</reference>
<feature type="repeat" description="WD" evidence="3">
    <location>
        <begin position="260"/>
        <end position="301"/>
    </location>
</feature>
<dbReference type="Proteomes" id="UP001159364">
    <property type="component" value="Linkage Group LG08"/>
</dbReference>
<dbReference type="AlphaFoldDB" id="A0AAV8UDT4"/>
<evidence type="ECO:0000256" key="2">
    <source>
        <dbReference type="ARBA" id="ARBA00022737"/>
    </source>
</evidence>
<evidence type="ECO:0000256" key="3">
    <source>
        <dbReference type="PROSITE-ProRule" id="PRU00221"/>
    </source>
</evidence>
<dbReference type="InterPro" id="IPR040324">
    <property type="entry name" value="WDR44/Dgr2"/>
</dbReference>
<feature type="repeat" description="WD" evidence="3">
    <location>
        <begin position="404"/>
        <end position="446"/>
    </location>
</feature>
<dbReference type="InterPro" id="IPR015943">
    <property type="entry name" value="WD40/YVTN_repeat-like_dom_sf"/>
</dbReference>
<feature type="repeat" description="WD" evidence="3">
    <location>
        <begin position="364"/>
        <end position="404"/>
    </location>
</feature>
<evidence type="ECO:0000313" key="4">
    <source>
        <dbReference type="EMBL" id="KAJ8900649.1"/>
    </source>
</evidence>
<dbReference type="Gene3D" id="2.130.10.10">
    <property type="entry name" value="YVTN repeat-like/Quinoprotein amine dehydrogenase"/>
    <property type="match status" value="1"/>
</dbReference>
<dbReference type="PANTHER" id="PTHR14221:SF0">
    <property type="entry name" value="WD REPEAT-CONTAINING PROTEIN 44"/>
    <property type="match status" value="1"/>
</dbReference>
<gene>
    <name evidence="4" type="ORF">K2173_025426</name>
</gene>
<evidence type="ECO:0000313" key="5">
    <source>
        <dbReference type="Proteomes" id="UP001159364"/>
    </source>
</evidence>
<dbReference type="SUPFAM" id="SSF50978">
    <property type="entry name" value="WD40 repeat-like"/>
    <property type="match status" value="1"/>
</dbReference>
<keyword evidence="5" id="KW-1185">Reference proteome</keyword>